<organism evidence="4 5">
    <name type="scientific">Rhabdobacter roseus</name>
    <dbReference type="NCBI Taxonomy" id="1655419"/>
    <lineage>
        <taxon>Bacteria</taxon>
        <taxon>Pseudomonadati</taxon>
        <taxon>Bacteroidota</taxon>
        <taxon>Cytophagia</taxon>
        <taxon>Cytophagales</taxon>
        <taxon>Cytophagaceae</taxon>
        <taxon>Rhabdobacter</taxon>
    </lineage>
</organism>
<dbReference type="InterPro" id="IPR001466">
    <property type="entry name" value="Beta-lactam-related"/>
</dbReference>
<dbReference type="SUPFAM" id="SSF56601">
    <property type="entry name" value="beta-lactamase/transpeptidase-like"/>
    <property type="match status" value="1"/>
</dbReference>
<dbReference type="PROSITE" id="PS51257">
    <property type="entry name" value="PROKAR_LIPOPROTEIN"/>
    <property type="match status" value="1"/>
</dbReference>
<dbReference type="PANTHER" id="PTHR46825:SF11">
    <property type="entry name" value="PENICILLIN-BINDING PROTEIN 4"/>
    <property type="match status" value="1"/>
</dbReference>
<dbReference type="InterPro" id="IPR012338">
    <property type="entry name" value="Beta-lactam/transpept-like"/>
</dbReference>
<sequence>MEKNIRWAVWMAVVVGGLSCEQKQHSQIQKPKDRLAECLGSPLTAEQEAKIRKQINAESKTAEIEEIFRKKRKAGFNGNVLIAQKGVVLYENAFGYAHLRQKDTLRNQHAFQLASLSKPFTSVAILKLVEAGQLSLEDSIQRFFPDFPYRGISIQALLSHRSGLPNYAYAFPDSVRHGRKYPSNQAVMEWFARVKPSPRPYGYPNRAFNYSNTNYCVLAAIVEKVSGMTFGTYLDKTIFTPLGMKSTFLSTVQNDSTQLFRTVGHERGYAVPKDYYDEVVGDKGLYSTTEDLYRFYRGLTGGCLLKKRTLEEAYMPRSFERKSIKNYGYGFRMHLDERQQPRYIYHTGWWKGYNTIMWMSPEDDFVIIILSNSYNRSVYQVKDLLDVLHGQAQADDVEKDL</sequence>
<comment type="caution">
    <text evidence="4">The sequence shown here is derived from an EMBL/GenBank/DDBJ whole genome shotgun (WGS) entry which is preliminary data.</text>
</comment>
<feature type="domain" description="Beta-lactamase-related" evidence="3">
    <location>
        <begin position="79"/>
        <end position="377"/>
    </location>
</feature>
<dbReference type="Pfam" id="PF00144">
    <property type="entry name" value="Beta-lactamase"/>
    <property type="match status" value="1"/>
</dbReference>
<keyword evidence="2" id="KW-0472">Membrane</keyword>
<dbReference type="Proteomes" id="UP000557307">
    <property type="component" value="Unassembled WGS sequence"/>
</dbReference>
<dbReference type="InterPro" id="IPR050491">
    <property type="entry name" value="AmpC-like"/>
</dbReference>
<evidence type="ECO:0000313" key="4">
    <source>
        <dbReference type="EMBL" id="MBB5282339.1"/>
    </source>
</evidence>
<reference evidence="4 5" key="1">
    <citation type="submission" date="2020-08" db="EMBL/GenBank/DDBJ databases">
        <title>Genomic Encyclopedia of Type Strains, Phase IV (KMG-IV): sequencing the most valuable type-strain genomes for metagenomic binning, comparative biology and taxonomic classification.</title>
        <authorList>
            <person name="Goeker M."/>
        </authorList>
    </citation>
    <scope>NUCLEOTIDE SEQUENCE [LARGE SCALE GENOMIC DNA]</scope>
    <source>
        <strain evidence="4 5">DSM 105074</strain>
    </source>
</reference>
<protein>
    <submittedName>
        <fullName evidence="4">CubicO group peptidase (Beta-lactamase class C family)</fullName>
    </submittedName>
</protein>
<dbReference type="AlphaFoldDB" id="A0A840TRH8"/>
<proteinExistence type="predicted"/>
<dbReference type="Gene3D" id="3.40.710.10">
    <property type="entry name" value="DD-peptidase/beta-lactamase superfamily"/>
    <property type="match status" value="1"/>
</dbReference>
<evidence type="ECO:0000256" key="1">
    <source>
        <dbReference type="ARBA" id="ARBA00004370"/>
    </source>
</evidence>
<comment type="subcellular location">
    <subcellularLocation>
        <location evidence="1">Membrane</location>
    </subcellularLocation>
</comment>
<gene>
    <name evidence="4" type="ORF">HNQ92_000460</name>
</gene>
<name>A0A840TRH8_9BACT</name>
<dbReference type="PANTHER" id="PTHR46825">
    <property type="entry name" value="D-ALANYL-D-ALANINE-CARBOXYPEPTIDASE/ENDOPEPTIDASE AMPH"/>
    <property type="match status" value="1"/>
</dbReference>
<dbReference type="GO" id="GO:0016020">
    <property type="term" value="C:membrane"/>
    <property type="evidence" value="ECO:0007669"/>
    <property type="project" value="UniProtKB-SubCell"/>
</dbReference>
<evidence type="ECO:0000313" key="5">
    <source>
        <dbReference type="Proteomes" id="UP000557307"/>
    </source>
</evidence>
<keyword evidence="5" id="KW-1185">Reference proteome</keyword>
<evidence type="ECO:0000259" key="3">
    <source>
        <dbReference type="Pfam" id="PF00144"/>
    </source>
</evidence>
<dbReference type="RefSeq" id="WP_343062890.1">
    <property type="nucleotide sequence ID" value="NZ_JACHGF010000001.1"/>
</dbReference>
<accession>A0A840TRH8</accession>
<evidence type="ECO:0000256" key="2">
    <source>
        <dbReference type="ARBA" id="ARBA00023136"/>
    </source>
</evidence>
<dbReference type="EMBL" id="JACHGF010000001">
    <property type="protein sequence ID" value="MBB5282339.1"/>
    <property type="molecule type" value="Genomic_DNA"/>
</dbReference>